<dbReference type="SUPFAM" id="SSF49503">
    <property type="entry name" value="Cupredoxins"/>
    <property type="match status" value="1"/>
</dbReference>
<comment type="caution">
    <text evidence="5">The sequence shown here is derived from an EMBL/GenBank/DDBJ whole genome shotgun (WGS) entry which is preliminary data.</text>
</comment>
<accession>A0A2K3UWF5</accession>
<dbReference type="Pfam" id="PF13473">
    <property type="entry name" value="Cupredoxin_1"/>
    <property type="match status" value="1"/>
</dbReference>
<dbReference type="InterPro" id="IPR008972">
    <property type="entry name" value="Cupredoxin"/>
</dbReference>
<sequence>MTFPTTAKTALSLLPLVLLAAASLSGAAPATPTTATPTTATTAKTIRIEMSEMKFAPMNLTLRAGQPVVIQLSNAGVAPHEFQAYGKPGAAPKGEAAWDAYMEKHTIWLPSRDTRLTVNGKAVKGRFIEVQLKPGEKATLSFTPTQAGAFEMACDYPGHYESGMKGPLTVR</sequence>
<feature type="domain" description="EfeO-type cupredoxin-like" evidence="4">
    <location>
        <begin position="33"/>
        <end position="84"/>
    </location>
</feature>
<feature type="chain" id="PRO_5014383616" description="EfeO-type cupredoxin-like domain-containing protein" evidence="3">
    <location>
        <begin position="31"/>
        <end position="171"/>
    </location>
</feature>
<evidence type="ECO:0000256" key="1">
    <source>
        <dbReference type="ARBA" id="ARBA00022723"/>
    </source>
</evidence>
<organism evidence="5 6">
    <name type="scientific">Deinococcus koreensis</name>
    <dbReference type="NCBI Taxonomy" id="2054903"/>
    <lineage>
        <taxon>Bacteria</taxon>
        <taxon>Thermotogati</taxon>
        <taxon>Deinococcota</taxon>
        <taxon>Deinococci</taxon>
        <taxon>Deinococcales</taxon>
        <taxon>Deinococcaceae</taxon>
        <taxon>Deinococcus</taxon>
    </lineage>
</organism>
<name>A0A2K3UWF5_9DEIO</name>
<keyword evidence="2" id="KW-0186">Copper</keyword>
<evidence type="ECO:0000256" key="2">
    <source>
        <dbReference type="ARBA" id="ARBA00023008"/>
    </source>
</evidence>
<dbReference type="RefSeq" id="WP_103311115.1">
    <property type="nucleotide sequence ID" value="NZ_PPPD01000001.1"/>
</dbReference>
<dbReference type="PANTHER" id="PTHR38439:SF3">
    <property type="entry name" value="COPPER-RESISTANT CUPROPROTEIN COPI"/>
    <property type="match status" value="1"/>
</dbReference>
<feature type="signal peptide" evidence="3">
    <location>
        <begin position="1"/>
        <end position="30"/>
    </location>
</feature>
<evidence type="ECO:0000313" key="6">
    <source>
        <dbReference type="Proteomes" id="UP000236379"/>
    </source>
</evidence>
<keyword evidence="1" id="KW-0479">Metal-binding</keyword>
<reference evidence="5 6" key="1">
    <citation type="submission" date="2018-01" db="EMBL/GenBank/DDBJ databases">
        <title>Deinococcus koreensis sp. nov., a radiation-resistant bacterium isolated from river water.</title>
        <authorList>
            <person name="Choi A."/>
        </authorList>
    </citation>
    <scope>NUCLEOTIDE SEQUENCE [LARGE SCALE GENOMIC DNA]</scope>
    <source>
        <strain evidence="5 6">SJW1-2</strain>
    </source>
</reference>
<dbReference type="PANTHER" id="PTHR38439">
    <property type="entry name" value="AURACYANIN-B"/>
    <property type="match status" value="1"/>
</dbReference>
<keyword evidence="3" id="KW-0732">Signal</keyword>
<dbReference type="GO" id="GO:0046872">
    <property type="term" value="F:metal ion binding"/>
    <property type="evidence" value="ECO:0007669"/>
    <property type="project" value="UniProtKB-KW"/>
</dbReference>
<protein>
    <recommendedName>
        <fullName evidence="4">EfeO-type cupredoxin-like domain-containing protein</fullName>
    </recommendedName>
</protein>
<evidence type="ECO:0000259" key="4">
    <source>
        <dbReference type="Pfam" id="PF13473"/>
    </source>
</evidence>
<keyword evidence="6" id="KW-1185">Reference proteome</keyword>
<dbReference type="InterPro" id="IPR033138">
    <property type="entry name" value="Cu_oxidase_CS"/>
</dbReference>
<dbReference type="OrthoDB" id="9816061at2"/>
<evidence type="ECO:0000256" key="3">
    <source>
        <dbReference type="SAM" id="SignalP"/>
    </source>
</evidence>
<evidence type="ECO:0000313" key="5">
    <source>
        <dbReference type="EMBL" id="PNY80850.1"/>
    </source>
</evidence>
<proteinExistence type="predicted"/>
<dbReference type="InterPro" id="IPR028096">
    <property type="entry name" value="EfeO_Cupredoxin"/>
</dbReference>
<dbReference type="EMBL" id="PPPD01000001">
    <property type="protein sequence ID" value="PNY80850.1"/>
    <property type="molecule type" value="Genomic_DNA"/>
</dbReference>
<dbReference type="AlphaFoldDB" id="A0A2K3UWF5"/>
<gene>
    <name evidence="5" type="ORF">CVO96_05235</name>
</gene>
<dbReference type="InterPro" id="IPR050845">
    <property type="entry name" value="Cu-binding_ET"/>
</dbReference>
<dbReference type="Gene3D" id="2.60.40.420">
    <property type="entry name" value="Cupredoxins - blue copper proteins"/>
    <property type="match status" value="1"/>
</dbReference>
<dbReference type="Proteomes" id="UP000236379">
    <property type="component" value="Unassembled WGS sequence"/>
</dbReference>
<dbReference type="PROSITE" id="PS00079">
    <property type="entry name" value="MULTICOPPER_OXIDASE1"/>
    <property type="match status" value="1"/>
</dbReference>